<dbReference type="PROSITE" id="PS51671">
    <property type="entry name" value="ACT"/>
    <property type="match status" value="1"/>
</dbReference>
<evidence type="ECO:0000259" key="1">
    <source>
        <dbReference type="PROSITE" id="PS51671"/>
    </source>
</evidence>
<dbReference type="Gene3D" id="3.30.70.260">
    <property type="match status" value="1"/>
</dbReference>
<dbReference type="Pfam" id="PF01842">
    <property type="entry name" value="ACT"/>
    <property type="match status" value="1"/>
</dbReference>
<dbReference type="OMA" id="FESQNDK"/>
<sequence>MTTHTLFTRVYNHTGFLVRFASVLTRLNVNIKSFTVISDDDEIATVSFTFESEDNNQVANVRRNLKKQLDILSVGYVK</sequence>
<dbReference type="SUPFAM" id="SSF55021">
    <property type="entry name" value="ACT-like"/>
    <property type="match status" value="1"/>
</dbReference>
<dbReference type="InterPro" id="IPR045865">
    <property type="entry name" value="ACT-like_dom_sf"/>
</dbReference>
<protein>
    <submittedName>
        <fullName evidence="2">ACT domain-containing protein</fullName>
    </submittedName>
</protein>
<proteinExistence type="predicted"/>
<organism evidence="2 3">
    <name type="scientific">Leuconostoc carnosum</name>
    <dbReference type="NCBI Taxonomy" id="1252"/>
    <lineage>
        <taxon>Bacteria</taxon>
        <taxon>Bacillati</taxon>
        <taxon>Bacillota</taxon>
        <taxon>Bacilli</taxon>
        <taxon>Lactobacillales</taxon>
        <taxon>Lactobacillaceae</taxon>
        <taxon>Leuconostoc</taxon>
    </lineage>
</organism>
<dbReference type="AlphaFoldDB" id="A0AAE6IK15"/>
<evidence type="ECO:0000313" key="3">
    <source>
        <dbReference type="Proteomes" id="UP000321332"/>
    </source>
</evidence>
<dbReference type="Proteomes" id="UP000321332">
    <property type="component" value="Chromosome"/>
</dbReference>
<name>A0AAE6IK15_LEUCA</name>
<reference evidence="2 3" key="1">
    <citation type="submission" date="2019-06" db="EMBL/GenBank/DDBJ databases">
        <title>Genome analyses of bacteria isolated from kimchi.</title>
        <authorList>
            <person name="Lee S."/>
            <person name="Ahn S."/>
            <person name="Roh S."/>
        </authorList>
    </citation>
    <scope>NUCLEOTIDE SEQUENCE [LARGE SCALE GENOMIC DNA]</scope>
    <source>
        <strain evidence="2 3">CBA3620</strain>
    </source>
</reference>
<dbReference type="GeneID" id="61187219"/>
<accession>A0AAE6IK15</accession>
<feature type="domain" description="ACT" evidence="1">
    <location>
        <begin position="5"/>
        <end position="78"/>
    </location>
</feature>
<evidence type="ECO:0000313" key="2">
    <source>
        <dbReference type="EMBL" id="QEA33638.1"/>
    </source>
</evidence>
<dbReference type="RefSeq" id="WP_014974944.1">
    <property type="nucleotide sequence ID" value="NZ_BPKR01000011.1"/>
</dbReference>
<gene>
    <name evidence="2" type="ORF">FGL89_05620</name>
</gene>
<dbReference type="InterPro" id="IPR002912">
    <property type="entry name" value="ACT_dom"/>
</dbReference>
<dbReference type="EMBL" id="CP042374">
    <property type="protein sequence ID" value="QEA33638.1"/>
    <property type="molecule type" value="Genomic_DNA"/>
</dbReference>